<dbReference type="OrthoDB" id="9763453at2"/>
<dbReference type="AlphaFoldDB" id="A0A317MQS9"/>
<sequence>MIPAPTSRLPQVGTTIFTVMSALAQECGALNLSQGFPDFALPSALTDAVAHHVRAGHNQYAPMAGVVTLREAIATKVLASYGAKVDAGNEVTVTSGATEALFCAIQAIVQPGDEVIVFDPCYDSYEPAVTLAGGQVVHVPLAAPAFCPDWAQVSAVIGPRTRAIILNTPHNPTGSVWSAQDMQQLQQRVRDTNIFLISDEVYEHIVFDGCRHESVLRYPELAARAFVVSSFGKTFHATGWKVGYCIAPSALSAEFRKIHQYVTFSTATPMQFALADFLSACPQHWQTLPAFYQAKRDRFCSLLDGSRFSVKPSSGTYFQLLEYSSISHEHDVALASRLTREAGIASIPVSVFYRQAPSDLRLLRFCFAKDDATLDAAAAILQTL</sequence>
<dbReference type="GO" id="GO:0016212">
    <property type="term" value="F:kynurenine-oxoglutarate transaminase activity"/>
    <property type="evidence" value="ECO:0007669"/>
    <property type="project" value="TreeGrafter"/>
</dbReference>
<keyword evidence="4 7" id="KW-0808">Transferase</keyword>
<evidence type="ECO:0000256" key="2">
    <source>
        <dbReference type="ARBA" id="ARBA00007441"/>
    </source>
</evidence>
<comment type="cofactor">
    <cofactor evidence="1">
        <name>pyridoxal 5'-phosphate</name>
        <dbReference type="ChEBI" id="CHEBI:597326"/>
    </cofactor>
</comment>
<comment type="caution">
    <text evidence="7">The sequence shown here is derived from an EMBL/GenBank/DDBJ whole genome shotgun (WGS) entry which is preliminary data.</text>
</comment>
<dbReference type="Proteomes" id="UP000246569">
    <property type="component" value="Unassembled WGS sequence"/>
</dbReference>
<feature type="domain" description="Aminotransferase class I/classII large" evidence="6">
    <location>
        <begin position="30"/>
        <end position="379"/>
    </location>
</feature>
<dbReference type="PANTHER" id="PTHR43807:SF20">
    <property type="entry name" value="FI04487P"/>
    <property type="match status" value="1"/>
</dbReference>
<dbReference type="CDD" id="cd00609">
    <property type="entry name" value="AAT_like"/>
    <property type="match status" value="1"/>
</dbReference>
<dbReference type="GO" id="GO:0030170">
    <property type="term" value="F:pyridoxal phosphate binding"/>
    <property type="evidence" value="ECO:0007669"/>
    <property type="project" value="InterPro"/>
</dbReference>
<dbReference type="Gene3D" id="3.90.1150.10">
    <property type="entry name" value="Aspartate Aminotransferase, domain 1"/>
    <property type="match status" value="1"/>
</dbReference>
<evidence type="ECO:0000313" key="7">
    <source>
        <dbReference type="EMBL" id="PWV58509.1"/>
    </source>
</evidence>
<dbReference type="Gene3D" id="3.40.640.10">
    <property type="entry name" value="Type I PLP-dependent aspartate aminotransferase-like (Major domain)"/>
    <property type="match status" value="1"/>
</dbReference>
<gene>
    <name evidence="7" type="ORF">C7443_11615</name>
</gene>
<name>A0A317MQS9_9GAMM</name>
<evidence type="ECO:0000313" key="8">
    <source>
        <dbReference type="Proteomes" id="UP000246569"/>
    </source>
</evidence>
<dbReference type="SUPFAM" id="SSF53383">
    <property type="entry name" value="PLP-dependent transferases"/>
    <property type="match status" value="1"/>
</dbReference>
<reference evidence="7 8" key="1">
    <citation type="submission" date="2018-05" db="EMBL/GenBank/DDBJ databases">
        <title>Genomic Encyclopedia of Type Strains, Phase IV (KMG-IV): sequencing the most valuable type-strain genomes for metagenomic binning, comparative biology and taxonomic classification.</title>
        <authorList>
            <person name="Goeker M."/>
        </authorList>
    </citation>
    <scope>NUCLEOTIDE SEQUENCE [LARGE SCALE GENOMIC DNA]</scope>
    <source>
        <strain evidence="7 8">DSM 23606</strain>
    </source>
</reference>
<dbReference type="InterPro" id="IPR015421">
    <property type="entry name" value="PyrdxlP-dep_Trfase_major"/>
</dbReference>
<organism evidence="7 8">
    <name type="scientific">Plasticicumulans acidivorans</name>
    <dbReference type="NCBI Taxonomy" id="886464"/>
    <lineage>
        <taxon>Bacteria</taxon>
        <taxon>Pseudomonadati</taxon>
        <taxon>Pseudomonadota</taxon>
        <taxon>Gammaproteobacteria</taxon>
        <taxon>Candidatus Competibacteraceae</taxon>
        <taxon>Plasticicumulans</taxon>
    </lineage>
</organism>
<keyword evidence="3 7" id="KW-0032">Aminotransferase</keyword>
<dbReference type="InterPro" id="IPR051326">
    <property type="entry name" value="Kynurenine-oxoglutarate_AT"/>
</dbReference>
<accession>A0A317MQS9</accession>
<evidence type="ECO:0000256" key="1">
    <source>
        <dbReference type="ARBA" id="ARBA00001933"/>
    </source>
</evidence>
<dbReference type="InterPro" id="IPR015424">
    <property type="entry name" value="PyrdxlP-dep_Trfase"/>
</dbReference>
<dbReference type="RefSeq" id="WP_110020471.1">
    <property type="nucleotide sequence ID" value="NZ_QGTJ01000016.1"/>
</dbReference>
<evidence type="ECO:0000256" key="5">
    <source>
        <dbReference type="ARBA" id="ARBA00022898"/>
    </source>
</evidence>
<keyword evidence="5" id="KW-0663">Pyridoxal phosphate</keyword>
<comment type="similarity">
    <text evidence="2">Belongs to the class-I pyridoxal-phosphate-dependent aminotransferase family.</text>
</comment>
<dbReference type="InterPro" id="IPR015422">
    <property type="entry name" value="PyrdxlP-dep_Trfase_small"/>
</dbReference>
<dbReference type="InterPro" id="IPR004839">
    <property type="entry name" value="Aminotransferase_I/II_large"/>
</dbReference>
<evidence type="ECO:0000256" key="4">
    <source>
        <dbReference type="ARBA" id="ARBA00022679"/>
    </source>
</evidence>
<dbReference type="PANTHER" id="PTHR43807">
    <property type="entry name" value="FI04487P"/>
    <property type="match status" value="1"/>
</dbReference>
<dbReference type="Pfam" id="PF00155">
    <property type="entry name" value="Aminotran_1_2"/>
    <property type="match status" value="1"/>
</dbReference>
<dbReference type="NCBIfam" id="NF006569">
    <property type="entry name" value="PRK09082.1"/>
    <property type="match status" value="1"/>
</dbReference>
<keyword evidence="8" id="KW-1185">Reference proteome</keyword>
<dbReference type="FunFam" id="3.40.640.10:FF:000033">
    <property type="entry name" value="Aspartate aminotransferase"/>
    <property type="match status" value="1"/>
</dbReference>
<proteinExistence type="inferred from homology"/>
<evidence type="ECO:0000256" key="3">
    <source>
        <dbReference type="ARBA" id="ARBA00022576"/>
    </source>
</evidence>
<protein>
    <submittedName>
        <fullName evidence="7">2-keto-4-methylthiobutyrate aminotransferase</fullName>
    </submittedName>
</protein>
<dbReference type="EMBL" id="QGTJ01000016">
    <property type="protein sequence ID" value="PWV58509.1"/>
    <property type="molecule type" value="Genomic_DNA"/>
</dbReference>
<evidence type="ECO:0000259" key="6">
    <source>
        <dbReference type="Pfam" id="PF00155"/>
    </source>
</evidence>
<dbReference type="GO" id="GO:0005737">
    <property type="term" value="C:cytoplasm"/>
    <property type="evidence" value="ECO:0007669"/>
    <property type="project" value="TreeGrafter"/>
</dbReference>